<evidence type="ECO:0000313" key="3">
    <source>
        <dbReference type="Proteomes" id="UP000075360"/>
    </source>
</evidence>
<dbReference type="AlphaFoldDB" id="A0A149U8P1"/>
<dbReference type="EMBL" id="LHZU01000052">
    <property type="protein sequence ID" value="KXV61804.1"/>
    <property type="molecule type" value="Genomic_DNA"/>
</dbReference>
<name>A0A149U8P1_9PROT</name>
<evidence type="ECO:0000256" key="1">
    <source>
        <dbReference type="SAM" id="MobiDB-lite"/>
    </source>
</evidence>
<evidence type="ECO:0000313" key="2">
    <source>
        <dbReference type="EMBL" id="KXV61804.1"/>
    </source>
</evidence>
<reference evidence="2 3" key="1">
    <citation type="submission" date="2015-06" db="EMBL/GenBank/DDBJ databases">
        <title>Improved classification and identification of acetic acid bacteria using matrix-assisted laser desorption/ionization time-of-flight mass spectrometry; Gluconobacter nephelii and Gluconobacter uchimurae are later heterotypic synonyms of Gluconobacter japonicus and Gluconobacter oxydans, respectively.</title>
        <authorList>
            <person name="Li L."/>
            <person name="Cleenwerck I."/>
            <person name="De Vuyst L."/>
            <person name="Vandamme P."/>
        </authorList>
    </citation>
    <scope>NUCLEOTIDE SEQUENCE [LARGE SCALE GENOMIC DNA]</scope>
    <source>
        <strain evidence="2 3">LMG 23690</strain>
    </source>
</reference>
<dbReference type="PATRIC" id="fig|446692.4.peg.539"/>
<feature type="region of interest" description="Disordered" evidence="1">
    <location>
        <begin position="1"/>
        <end position="23"/>
    </location>
</feature>
<comment type="caution">
    <text evidence="2">The sequence shown here is derived from an EMBL/GenBank/DDBJ whole genome shotgun (WGS) entry which is preliminary data.</text>
</comment>
<organism evidence="2 3">
    <name type="scientific">Acetobacter senegalensis</name>
    <dbReference type="NCBI Taxonomy" id="446692"/>
    <lineage>
        <taxon>Bacteria</taxon>
        <taxon>Pseudomonadati</taxon>
        <taxon>Pseudomonadota</taxon>
        <taxon>Alphaproteobacteria</taxon>
        <taxon>Acetobacterales</taxon>
        <taxon>Acetobacteraceae</taxon>
        <taxon>Acetobacter</taxon>
    </lineage>
</organism>
<protein>
    <submittedName>
        <fullName evidence="2">Uncharacterized protein</fullName>
    </submittedName>
</protein>
<gene>
    <name evidence="2" type="ORF">AD948_00415</name>
</gene>
<accession>A0A149U8P1</accession>
<proteinExistence type="predicted"/>
<dbReference type="Proteomes" id="UP000075360">
    <property type="component" value="Unassembled WGS sequence"/>
</dbReference>
<sequence>MARDGVHPASAKPLSGLENSPYPAKRVSGLRENSFSSRYTLHDAQNKAVQGFAAAHIGQAQGGLHILASRMHTQRSWSRCVPASSGLCPDMSASVFVSVLLERCPVALKLRYILHV</sequence>